<reference evidence="1" key="1">
    <citation type="submission" date="2020-10" db="EMBL/GenBank/DDBJ databases">
        <authorList>
            <person name="Gilroy R."/>
        </authorList>
    </citation>
    <scope>NUCLEOTIDE SEQUENCE</scope>
    <source>
        <strain evidence="1">CHK181-108</strain>
    </source>
</reference>
<evidence type="ECO:0008006" key="3">
    <source>
        <dbReference type="Google" id="ProtNLM"/>
    </source>
</evidence>
<name>A0A9D1H2G1_9FIRM</name>
<proteinExistence type="predicted"/>
<accession>A0A9D1H2G1</accession>
<dbReference type="EMBL" id="DVLU01000006">
    <property type="protein sequence ID" value="HIT84447.1"/>
    <property type="molecule type" value="Genomic_DNA"/>
</dbReference>
<sequence>MNYETNQVIRDTKMLLQKKEGEDDERIAFFAEDSVNAVLAYCRLEFLPYQLIGLTAQLAADRYRAENTNGGGSVASITEGDRKIDFSVPQDGTMRRYEERLKPFMNIKARVPSDKSKAEVRGCGI</sequence>
<dbReference type="AlphaFoldDB" id="A0A9D1H2G1"/>
<evidence type="ECO:0000313" key="1">
    <source>
        <dbReference type="EMBL" id="HIT84447.1"/>
    </source>
</evidence>
<reference evidence="1" key="2">
    <citation type="journal article" date="2021" name="PeerJ">
        <title>Extensive microbial diversity within the chicken gut microbiome revealed by metagenomics and culture.</title>
        <authorList>
            <person name="Gilroy R."/>
            <person name="Ravi A."/>
            <person name="Getino M."/>
            <person name="Pursley I."/>
            <person name="Horton D.L."/>
            <person name="Alikhan N.F."/>
            <person name="Baker D."/>
            <person name="Gharbi K."/>
            <person name="Hall N."/>
            <person name="Watson M."/>
            <person name="Adriaenssens E.M."/>
            <person name="Foster-Nyarko E."/>
            <person name="Jarju S."/>
            <person name="Secka A."/>
            <person name="Antonio M."/>
            <person name="Oren A."/>
            <person name="Chaudhuri R.R."/>
            <person name="La Ragione R."/>
            <person name="Hildebrand F."/>
            <person name="Pallen M.J."/>
        </authorList>
    </citation>
    <scope>NUCLEOTIDE SEQUENCE</scope>
    <source>
        <strain evidence="1">CHK181-108</strain>
    </source>
</reference>
<gene>
    <name evidence="1" type="ORF">IAA60_00935</name>
</gene>
<evidence type="ECO:0000313" key="2">
    <source>
        <dbReference type="Proteomes" id="UP000824165"/>
    </source>
</evidence>
<organism evidence="1 2">
    <name type="scientific">Candidatus Ornithomonoglobus intestinigallinarum</name>
    <dbReference type="NCBI Taxonomy" id="2840894"/>
    <lineage>
        <taxon>Bacteria</taxon>
        <taxon>Bacillati</taxon>
        <taxon>Bacillota</taxon>
        <taxon>Clostridia</taxon>
        <taxon>Candidatus Ornithomonoglobus</taxon>
    </lineage>
</organism>
<comment type="caution">
    <text evidence="1">The sequence shown here is derived from an EMBL/GenBank/DDBJ whole genome shotgun (WGS) entry which is preliminary data.</text>
</comment>
<protein>
    <recommendedName>
        <fullName evidence="3">Phage gp6-like head-tail connector protein</fullName>
    </recommendedName>
</protein>
<dbReference type="Proteomes" id="UP000824165">
    <property type="component" value="Unassembled WGS sequence"/>
</dbReference>